<protein>
    <submittedName>
        <fullName evidence="2">Lipoprotein</fullName>
    </submittedName>
</protein>
<evidence type="ECO:0000313" key="2">
    <source>
        <dbReference type="EMBL" id="ERK58030.1"/>
    </source>
</evidence>
<name>U2Q5J7_9ACTN</name>
<feature type="signal peptide" evidence="1">
    <location>
        <begin position="1"/>
        <end position="21"/>
    </location>
</feature>
<keyword evidence="1" id="KW-0732">Signal</keyword>
<dbReference type="PROSITE" id="PS51257">
    <property type="entry name" value="PROKAR_LIPOPROTEIN"/>
    <property type="match status" value="1"/>
</dbReference>
<dbReference type="OrthoDB" id="5118681at2"/>
<dbReference type="AlphaFoldDB" id="U2Q5J7"/>
<accession>U2Q5J7</accession>
<gene>
    <name evidence="2" type="ORF">HMPREF0682_0423</name>
</gene>
<organism evidence="2 3">
    <name type="scientific">Propionibacterium acidifaciens F0233</name>
    <dbReference type="NCBI Taxonomy" id="553198"/>
    <lineage>
        <taxon>Bacteria</taxon>
        <taxon>Bacillati</taxon>
        <taxon>Actinomycetota</taxon>
        <taxon>Actinomycetes</taxon>
        <taxon>Propionibacteriales</taxon>
        <taxon>Propionibacteriaceae</taxon>
        <taxon>Propionibacterium</taxon>
    </lineage>
</organism>
<dbReference type="EMBL" id="ACVN02000144">
    <property type="protein sequence ID" value="ERK58030.1"/>
    <property type="molecule type" value="Genomic_DNA"/>
</dbReference>
<feature type="chain" id="PRO_5004634020" evidence="1">
    <location>
        <begin position="22"/>
        <end position="145"/>
    </location>
</feature>
<comment type="caution">
    <text evidence="2">The sequence shown here is derived from an EMBL/GenBank/DDBJ whole genome shotgun (WGS) entry which is preliminary data.</text>
</comment>
<evidence type="ECO:0000256" key="1">
    <source>
        <dbReference type="SAM" id="SignalP"/>
    </source>
</evidence>
<dbReference type="GeneID" id="95359230"/>
<reference evidence="2" key="1">
    <citation type="submission" date="2013-08" db="EMBL/GenBank/DDBJ databases">
        <authorList>
            <person name="Durkin A.S."/>
            <person name="Haft D.R."/>
            <person name="McCorrison J."/>
            <person name="Torralba M."/>
            <person name="Gillis M."/>
            <person name="Haft D.H."/>
            <person name="Methe B."/>
            <person name="Sutton G."/>
            <person name="Nelson K.E."/>
        </authorList>
    </citation>
    <scope>NUCLEOTIDE SEQUENCE [LARGE SCALE GENOMIC DNA]</scope>
    <source>
        <strain evidence="2">F0233</strain>
    </source>
</reference>
<dbReference type="RefSeq" id="WP_021797246.1">
    <property type="nucleotide sequence ID" value="NZ_ACVN02000144.1"/>
</dbReference>
<keyword evidence="3" id="KW-1185">Reference proteome</keyword>
<keyword evidence="2" id="KW-0449">Lipoprotein</keyword>
<dbReference type="Proteomes" id="UP000017052">
    <property type="component" value="Unassembled WGS sequence"/>
</dbReference>
<evidence type="ECO:0000313" key="3">
    <source>
        <dbReference type="Proteomes" id="UP000017052"/>
    </source>
</evidence>
<sequence length="145" mass="15021">MNGRRLAAASATMLALTGCSAGSLIPGASPSPTPEVTYDSVTELRDAAVEDGYDCPDWRQTNVVKNAAQSGNCSSADVFSIYLSEEDAQQTIDGVKSLGTEVHVLTGGNWIINAPTAELSSLKEALGGTIVQYSGTVRLIHSACG</sequence>
<proteinExistence type="predicted"/>